<dbReference type="PANTHER" id="PTHR30224:SF4">
    <property type="entry name" value="ELECTRON TRANSPORT PROTEIN YCCM-RELATED"/>
    <property type="match status" value="1"/>
</dbReference>
<protein>
    <submittedName>
        <fullName evidence="5">4Fe-4S binding protein</fullName>
    </submittedName>
</protein>
<sequence length="114" mass="12495">MDSVFQRLAPYLVPQARRGVVGSSRYAKALREQLRLAANNKIEQPVLLMGEPGLEKDNLAALIHFSSAQRRLPLIRLDGALLRADGAELFGMGHPSLLECLNGGTLLIDKFDKA</sequence>
<comment type="caution">
    <text evidence="5">The sequence shown here is derived from an EMBL/GenBank/DDBJ whole genome shotgun (WGS) entry which is preliminary data.</text>
</comment>
<reference evidence="6" key="1">
    <citation type="submission" date="2018-03" db="EMBL/GenBank/DDBJ databases">
        <title>Ecological and genomic features of two cosmopolitan and abundant freshwater picocyanobacteria.</title>
        <authorList>
            <person name="Cabello-Yeves P.J."/>
            <person name="Picazo A."/>
            <person name="Camacho A."/>
            <person name="Callieri C."/>
            <person name="Rosselli R."/>
            <person name="Roda-Garcia J."/>
            <person name="Coutinho F.H."/>
            <person name="Rodriguez-Valera F."/>
        </authorList>
    </citation>
    <scope>NUCLEOTIDE SEQUENCE [LARGE SCALE GENOMIC DNA]</scope>
    <source>
        <strain evidence="6">Tous</strain>
    </source>
</reference>
<dbReference type="Pfam" id="PF00158">
    <property type="entry name" value="Sigma54_activat"/>
    <property type="match status" value="1"/>
</dbReference>
<dbReference type="GO" id="GO:0006355">
    <property type="term" value="P:regulation of DNA-templated transcription"/>
    <property type="evidence" value="ECO:0007669"/>
    <property type="project" value="InterPro"/>
</dbReference>
<feature type="domain" description="Sigma-54 factor interaction" evidence="4">
    <location>
        <begin position="20"/>
        <end position="114"/>
    </location>
</feature>
<dbReference type="InterPro" id="IPR002078">
    <property type="entry name" value="Sigma_54_int"/>
</dbReference>
<feature type="non-terminal residue" evidence="5">
    <location>
        <position position="114"/>
    </location>
</feature>
<dbReference type="EMBL" id="PXVC01000214">
    <property type="protein sequence ID" value="PSI00210.1"/>
    <property type="molecule type" value="Genomic_DNA"/>
</dbReference>
<dbReference type="GO" id="GO:0005524">
    <property type="term" value="F:ATP binding"/>
    <property type="evidence" value="ECO:0007669"/>
    <property type="project" value="InterPro"/>
</dbReference>
<dbReference type="InterPro" id="IPR027417">
    <property type="entry name" value="P-loop_NTPase"/>
</dbReference>
<keyword evidence="2" id="KW-1003">Cell membrane</keyword>
<organism evidence="5 6">
    <name type="scientific">Synechococcus lacustris str. Tous</name>
    <dbReference type="NCBI Taxonomy" id="1910958"/>
    <lineage>
        <taxon>Bacteria</taxon>
        <taxon>Bacillati</taxon>
        <taxon>Cyanobacteriota</taxon>
        <taxon>Cyanophyceae</taxon>
        <taxon>Synechococcales</taxon>
        <taxon>Synechococcaceae</taxon>
        <taxon>Synechococcus</taxon>
    </lineage>
</organism>
<evidence type="ECO:0000313" key="6">
    <source>
        <dbReference type="Proteomes" id="UP000240206"/>
    </source>
</evidence>
<evidence type="ECO:0000256" key="2">
    <source>
        <dbReference type="ARBA" id="ARBA00022475"/>
    </source>
</evidence>
<dbReference type="RefSeq" id="WP_162842912.1">
    <property type="nucleotide sequence ID" value="NZ_PXVC01000214.1"/>
</dbReference>
<dbReference type="GO" id="GO:0005886">
    <property type="term" value="C:plasma membrane"/>
    <property type="evidence" value="ECO:0007669"/>
    <property type="project" value="UniProtKB-SubCell"/>
</dbReference>
<keyword evidence="3" id="KW-0472">Membrane</keyword>
<evidence type="ECO:0000259" key="4">
    <source>
        <dbReference type="PROSITE" id="PS50045"/>
    </source>
</evidence>
<accession>A0A2P7EAH5</accession>
<evidence type="ECO:0000256" key="1">
    <source>
        <dbReference type="ARBA" id="ARBA00004236"/>
    </source>
</evidence>
<dbReference type="PROSITE" id="PS50045">
    <property type="entry name" value="SIGMA54_INTERACT_4"/>
    <property type="match status" value="1"/>
</dbReference>
<dbReference type="PANTHER" id="PTHR30224">
    <property type="entry name" value="ELECTRON TRANSPORT PROTEIN"/>
    <property type="match status" value="1"/>
</dbReference>
<dbReference type="InterPro" id="IPR052378">
    <property type="entry name" value="NosR_regulator"/>
</dbReference>
<dbReference type="SUPFAM" id="SSF52540">
    <property type="entry name" value="P-loop containing nucleoside triphosphate hydrolases"/>
    <property type="match status" value="1"/>
</dbReference>
<name>A0A2P7EAH5_9SYNE</name>
<keyword evidence="6" id="KW-1185">Reference proteome</keyword>
<dbReference type="Gene3D" id="3.40.50.300">
    <property type="entry name" value="P-loop containing nucleotide triphosphate hydrolases"/>
    <property type="match status" value="1"/>
</dbReference>
<comment type="subcellular location">
    <subcellularLocation>
        <location evidence="1">Cell membrane</location>
    </subcellularLocation>
</comment>
<dbReference type="Proteomes" id="UP000240206">
    <property type="component" value="Unassembled WGS sequence"/>
</dbReference>
<dbReference type="AlphaFoldDB" id="A0A2P7EAH5"/>
<gene>
    <name evidence="5" type="ORF">C7K08_14400</name>
</gene>
<evidence type="ECO:0000256" key="3">
    <source>
        <dbReference type="ARBA" id="ARBA00023136"/>
    </source>
</evidence>
<evidence type="ECO:0000313" key="5">
    <source>
        <dbReference type="EMBL" id="PSI00210.1"/>
    </source>
</evidence>
<proteinExistence type="predicted"/>